<feature type="compositionally biased region" description="Acidic residues" evidence="1">
    <location>
        <begin position="156"/>
        <end position="167"/>
    </location>
</feature>
<feature type="compositionally biased region" description="Basic and acidic residues" evidence="1">
    <location>
        <begin position="133"/>
        <end position="155"/>
    </location>
</feature>
<evidence type="ECO:0000313" key="2">
    <source>
        <dbReference type="Proteomes" id="UP000504637"/>
    </source>
</evidence>
<organism evidence="3">
    <name type="scientific">Dissoconium aciculare CBS 342.82</name>
    <dbReference type="NCBI Taxonomy" id="1314786"/>
    <lineage>
        <taxon>Eukaryota</taxon>
        <taxon>Fungi</taxon>
        <taxon>Dikarya</taxon>
        <taxon>Ascomycota</taxon>
        <taxon>Pezizomycotina</taxon>
        <taxon>Dothideomycetes</taxon>
        <taxon>Dothideomycetidae</taxon>
        <taxon>Mycosphaerellales</taxon>
        <taxon>Dissoconiaceae</taxon>
        <taxon>Dissoconium</taxon>
    </lineage>
</organism>
<feature type="region of interest" description="Disordered" evidence="1">
    <location>
        <begin position="124"/>
        <end position="219"/>
    </location>
</feature>
<dbReference type="RefSeq" id="XP_033464685.1">
    <property type="nucleotide sequence ID" value="XM_033603757.1"/>
</dbReference>
<protein>
    <submittedName>
        <fullName evidence="3">Uncharacterized protein</fullName>
    </submittedName>
</protein>
<reference evidence="3" key="1">
    <citation type="submission" date="2020-01" db="EMBL/GenBank/DDBJ databases">
        <authorList>
            <consortium name="DOE Joint Genome Institute"/>
            <person name="Haridas S."/>
            <person name="Albert R."/>
            <person name="Binder M."/>
            <person name="Bloem J."/>
            <person name="Labutti K."/>
            <person name="Salamov A."/>
            <person name="Andreopoulos B."/>
            <person name="Baker S.E."/>
            <person name="Barry K."/>
            <person name="Bills G."/>
            <person name="Bluhm B.H."/>
            <person name="Cannon C."/>
            <person name="Castanera R."/>
            <person name="Culley D.E."/>
            <person name="Daum C."/>
            <person name="Ezra D."/>
            <person name="Gonzalez J.B."/>
            <person name="Henrissat B."/>
            <person name="Kuo A."/>
            <person name="Liang C."/>
            <person name="Lipzen A."/>
            <person name="Lutzoni F."/>
            <person name="Magnuson J."/>
            <person name="Mondo S."/>
            <person name="Nolan M."/>
            <person name="Ohm R."/>
            <person name="Pangilinan J."/>
            <person name="Park H.-J."/>
            <person name="Ramirez L."/>
            <person name="Alfaro M."/>
            <person name="Sun H."/>
            <person name="Tritt A."/>
            <person name="Yoshinaga Y."/>
            <person name="Zwiers L.-H."/>
            <person name="Turgeon B.G."/>
            <person name="Goodwin S.B."/>
            <person name="Spatafora J.W."/>
            <person name="Crous P.W."/>
            <person name="Grigoriev I.V."/>
        </authorList>
    </citation>
    <scope>NUCLEOTIDE SEQUENCE</scope>
    <source>
        <strain evidence="3">CBS 342.82</strain>
    </source>
</reference>
<gene>
    <name evidence="3" type="ORF">K489DRAFT_375777</name>
</gene>
<reference evidence="3" key="2">
    <citation type="submission" date="2020-04" db="EMBL/GenBank/DDBJ databases">
        <authorList>
            <consortium name="NCBI Genome Project"/>
        </authorList>
    </citation>
    <scope>NUCLEOTIDE SEQUENCE</scope>
    <source>
        <strain evidence="3">CBS 342.82</strain>
    </source>
</reference>
<dbReference type="InterPro" id="IPR017136">
    <property type="entry name" value="UCP037205"/>
</dbReference>
<evidence type="ECO:0000256" key="1">
    <source>
        <dbReference type="SAM" id="MobiDB-lite"/>
    </source>
</evidence>
<dbReference type="OrthoDB" id="537467at2759"/>
<sequence length="297" mass="33780">MSWMDSWSRPSANSKIPAPLYLSHEDVPYCHTCGRVMSSKKATKKQTNIVKYCSDKCRSRKPGPIDRKIERTITALLNEEEDSGVQNTAYKSRVVKGDHRVVVTCDEIEEAVFGSRFDPEKVYGRRKNRKSRAIGDPKAEWKSVDMDSDHMTHSEESEDDRDYDENDAVLGVRVRPPQAESEVNFSVGGERGKAEKITESNDDREKRLQGAKRAEEREMVRRAARRGIVFGFKVAKRHDSPQKPQRRSKAKAEAKGSASETEDGDEETEIRKAEALMNGTVVEPSFAKGDWSIRWRE</sequence>
<name>A0A6J3MIW2_9PEZI</name>
<reference evidence="3" key="3">
    <citation type="submission" date="2025-08" db="UniProtKB">
        <authorList>
            <consortium name="RefSeq"/>
        </authorList>
    </citation>
    <scope>IDENTIFICATION</scope>
    <source>
        <strain evidence="3">CBS 342.82</strain>
    </source>
</reference>
<keyword evidence="2" id="KW-1185">Reference proteome</keyword>
<accession>A0A6J3MIW2</accession>
<dbReference type="GeneID" id="54361557"/>
<dbReference type="Proteomes" id="UP000504637">
    <property type="component" value="Unplaced"/>
</dbReference>
<dbReference type="Pfam" id="PF10013">
    <property type="entry name" value="DUF2256"/>
    <property type="match status" value="1"/>
</dbReference>
<proteinExistence type="predicted"/>
<dbReference type="AlphaFoldDB" id="A0A6J3MIW2"/>
<feature type="compositionally biased region" description="Basic and acidic residues" evidence="1">
    <location>
        <begin position="190"/>
        <end position="219"/>
    </location>
</feature>
<evidence type="ECO:0000313" key="3">
    <source>
        <dbReference type="RefSeq" id="XP_033464685.1"/>
    </source>
</evidence>
<feature type="region of interest" description="Disordered" evidence="1">
    <location>
        <begin position="233"/>
        <end position="276"/>
    </location>
</feature>